<name>A0A2X2UUP5_9FIRM</name>
<reference evidence="1 2" key="1">
    <citation type="submission" date="2018-06" db="EMBL/GenBank/DDBJ databases">
        <authorList>
            <consortium name="Pathogen Informatics"/>
            <person name="Doyle S."/>
        </authorList>
    </citation>
    <scope>NUCLEOTIDE SEQUENCE [LARGE SCALE GENOMIC DNA]</scope>
    <source>
        <strain evidence="1 2">NCTC11224</strain>
    </source>
</reference>
<proteinExistence type="predicted"/>
<evidence type="ECO:0000313" key="2">
    <source>
        <dbReference type="Proteomes" id="UP000251853"/>
    </source>
</evidence>
<protein>
    <submittedName>
        <fullName evidence="1">Transposase, YhgA-like</fullName>
    </submittedName>
</protein>
<evidence type="ECO:0000313" key="1">
    <source>
        <dbReference type="EMBL" id="SQB16563.1"/>
    </source>
</evidence>
<dbReference type="AlphaFoldDB" id="A0A2X2UUP5"/>
<dbReference type="EMBL" id="UAVW01000021">
    <property type="protein sequence ID" value="SQB16563.1"/>
    <property type="molecule type" value="Genomic_DNA"/>
</dbReference>
<keyword evidence="2" id="KW-1185">Reference proteome</keyword>
<gene>
    <name evidence="1" type="ORF">NCTC11224_05623</name>
</gene>
<sequence length="322" mass="36823">MGLIDGVTKDYIRDNTVFADAFNYFLYGGEAIIDPESLVEMDSTELAVPYYFDEKKGMQTESAQKYRDALKSTTVMYNDKATYMILGVENQTDINYAMPVKNIVYDVLQYGRQVTDLARKHKKEHPGKQSKEEFLSGIYKEDRLTPVITLVIHFGDSEWDGPMSLREMMATTDEKILSYVPDYKINLLEPARMTPEEMGKFQSTLREVFRFIKFSKDGEKLDEYLQSEERLKHLDVSAAKVIKVSTNSKFDIPEGAEVVDVCQAERELLKGAEDKGIDIGELRATVKYYKKGKISIEEAAQDLHMTVEEFTEKMNQIPAEAV</sequence>
<organism evidence="1 2">
    <name type="scientific">Enterocloster clostridioformis</name>
    <dbReference type="NCBI Taxonomy" id="1531"/>
    <lineage>
        <taxon>Bacteria</taxon>
        <taxon>Bacillati</taxon>
        <taxon>Bacillota</taxon>
        <taxon>Clostridia</taxon>
        <taxon>Lachnospirales</taxon>
        <taxon>Lachnospiraceae</taxon>
        <taxon>Enterocloster</taxon>
    </lineage>
</organism>
<dbReference type="Proteomes" id="UP000251853">
    <property type="component" value="Unassembled WGS sequence"/>
</dbReference>
<accession>A0A2X2UUP5</accession>
<dbReference type="RefSeq" id="WP_112483337.1">
    <property type="nucleotide sequence ID" value="NZ_JAIWZC010000001.1"/>
</dbReference>